<gene>
    <name evidence="1" type="ORF">BC670_1865</name>
</gene>
<evidence type="ECO:0000313" key="2">
    <source>
        <dbReference type="Proteomes" id="UP000320773"/>
    </source>
</evidence>
<name>A0A543G4B4_9FLAO</name>
<proteinExistence type="predicted"/>
<dbReference type="Proteomes" id="UP000320773">
    <property type="component" value="Unassembled WGS sequence"/>
</dbReference>
<dbReference type="EMBL" id="VFPJ01000001">
    <property type="protein sequence ID" value="TQM40942.1"/>
    <property type="molecule type" value="Genomic_DNA"/>
</dbReference>
<comment type="caution">
    <text evidence="1">The sequence shown here is derived from an EMBL/GenBank/DDBJ whole genome shotgun (WGS) entry which is preliminary data.</text>
</comment>
<dbReference type="AlphaFoldDB" id="A0A543G4B4"/>
<accession>A0A543G4B4</accession>
<reference evidence="1 2" key="1">
    <citation type="submission" date="2019-06" db="EMBL/GenBank/DDBJ databases">
        <title>Genomic Encyclopedia of Archaeal and Bacterial Type Strains, Phase II (KMG-II): from individual species to whole genera.</title>
        <authorList>
            <person name="Goeker M."/>
        </authorList>
    </citation>
    <scope>NUCLEOTIDE SEQUENCE [LARGE SCALE GENOMIC DNA]</scope>
    <source>
        <strain evidence="1 2">DSM 24789</strain>
    </source>
</reference>
<protein>
    <submittedName>
        <fullName evidence="1">Uncharacterized protein</fullName>
    </submittedName>
</protein>
<sequence>MQKYNQNQNIEFTISNNSERKYYYVSIEYFENNNWFELINDISQPKSRASVINLIKPNQTINKKVSIQKVFYLKNFLNFKKYRLKVLYGKSADEINSTYFSNSFEIIKND</sequence>
<evidence type="ECO:0000313" key="1">
    <source>
        <dbReference type="EMBL" id="TQM40942.1"/>
    </source>
</evidence>
<organism evidence="1 2">
    <name type="scientific">Flavobacterium branchiophilum</name>
    <dbReference type="NCBI Taxonomy" id="55197"/>
    <lineage>
        <taxon>Bacteria</taxon>
        <taxon>Pseudomonadati</taxon>
        <taxon>Bacteroidota</taxon>
        <taxon>Flavobacteriia</taxon>
        <taxon>Flavobacteriales</taxon>
        <taxon>Flavobacteriaceae</taxon>
        <taxon>Flavobacterium</taxon>
    </lineage>
</organism>
<dbReference type="RefSeq" id="WP_089080764.1">
    <property type="nucleotide sequence ID" value="NZ_VFPJ01000001.1"/>
</dbReference>